<comment type="caution">
    <text evidence="1">The sequence shown here is derived from an EMBL/GenBank/DDBJ whole genome shotgun (WGS) entry which is preliminary data.</text>
</comment>
<reference evidence="1" key="1">
    <citation type="submission" date="2016-11" db="EMBL/GenBank/DDBJ databases">
        <title>The genome of Nicotiana attenuata.</title>
        <authorList>
            <person name="Xu S."/>
            <person name="Brockmoeller T."/>
            <person name="Gaquerel E."/>
            <person name="Navarro A."/>
            <person name="Kuhl H."/>
            <person name="Gase K."/>
            <person name="Ling Z."/>
            <person name="Zhou W."/>
            <person name="Kreitzer C."/>
            <person name="Stanke M."/>
            <person name="Tang H."/>
            <person name="Lyons E."/>
            <person name="Pandey P."/>
            <person name="Pandey S.P."/>
            <person name="Timmermann B."/>
            <person name="Baldwin I.T."/>
        </authorList>
    </citation>
    <scope>NUCLEOTIDE SEQUENCE [LARGE SCALE GENOMIC DNA]</scope>
    <source>
        <strain evidence="1">UT</strain>
    </source>
</reference>
<sequence length="69" mass="7755">MEADTRLLEANYGGSESERKDLIYLYKKFNGERKSICSAFDIPFFSTISVEKLRLKSPGAGFYAAIPVN</sequence>
<evidence type="ECO:0000313" key="2">
    <source>
        <dbReference type="Proteomes" id="UP000187609"/>
    </source>
</evidence>
<name>A0A314KXQ4_NICAT</name>
<keyword evidence="2" id="KW-1185">Reference proteome</keyword>
<dbReference type="AlphaFoldDB" id="A0A314KXQ4"/>
<dbReference type="EMBL" id="MJEQ01000750">
    <property type="protein sequence ID" value="OIT34186.1"/>
    <property type="molecule type" value="Genomic_DNA"/>
</dbReference>
<dbReference type="Gramene" id="OIT34186">
    <property type="protein sequence ID" value="OIT34186"/>
    <property type="gene ID" value="A4A49_53357"/>
</dbReference>
<organism evidence="1 2">
    <name type="scientific">Nicotiana attenuata</name>
    <name type="common">Coyote tobacco</name>
    <dbReference type="NCBI Taxonomy" id="49451"/>
    <lineage>
        <taxon>Eukaryota</taxon>
        <taxon>Viridiplantae</taxon>
        <taxon>Streptophyta</taxon>
        <taxon>Embryophyta</taxon>
        <taxon>Tracheophyta</taxon>
        <taxon>Spermatophyta</taxon>
        <taxon>Magnoliopsida</taxon>
        <taxon>eudicotyledons</taxon>
        <taxon>Gunneridae</taxon>
        <taxon>Pentapetalae</taxon>
        <taxon>asterids</taxon>
        <taxon>lamiids</taxon>
        <taxon>Solanales</taxon>
        <taxon>Solanaceae</taxon>
        <taxon>Nicotianoideae</taxon>
        <taxon>Nicotianeae</taxon>
        <taxon>Nicotiana</taxon>
    </lineage>
</organism>
<dbReference type="SMR" id="A0A314KXQ4"/>
<proteinExistence type="predicted"/>
<accession>A0A314KXQ4</accession>
<gene>
    <name evidence="1" type="ORF">A4A49_53357</name>
</gene>
<protein>
    <submittedName>
        <fullName evidence="1">Uncharacterized protein</fullName>
    </submittedName>
</protein>
<evidence type="ECO:0000313" key="1">
    <source>
        <dbReference type="EMBL" id="OIT34186.1"/>
    </source>
</evidence>
<dbReference type="Proteomes" id="UP000187609">
    <property type="component" value="Unassembled WGS sequence"/>
</dbReference>